<dbReference type="InterPro" id="IPR002110">
    <property type="entry name" value="Ankyrin_rpt"/>
</dbReference>
<dbReference type="InterPro" id="IPR036770">
    <property type="entry name" value="Ankyrin_rpt-contain_sf"/>
</dbReference>
<dbReference type="PROSITE" id="PS50297">
    <property type="entry name" value="ANK_REP_REGION"/>
    <property type="match status" value="1"/>
</dbReference>
<dbReference type="EMBL" id="JACGWT010000001">
    <property type="protein sequence ID" value="MBA8792459.1"/>
    <property type="molecule type" value="Genomic_DNA"/>
</dbReference>
<sequence>MPDPVPASEPARPPARWRLPDDPDLDWLRKRAKRLHRGLLAGDAEAIALLAEFDPPAPADGEPIPLARAQRVLARAFGFPRWDALRARLRTIEHWTRRPGPDDVRADEPPADRFLRLAFLSYSRYDAADLADARAMLEADPSLATASVWALAACGRTDELAALLADRPELARAEGGPYRWSPVLSLCYARLGGAGGDPVGSLRVLLDAGADPDAGFLWHGLTSPFTALAGAFGGGERDEPVHPQSVELARLLLDAGADPNDNQTLYNRMFTPRDDHLELLFAYGLGEERPSVWRERLGADAYPSPEAMVGEQLRYAAEHGFTDRVRLLLAHGVDPNTRGYHPNLGDQTAYEIAVRTGHREIAELLAAAGGRSERLDDVDRLLEAALAGDAERTAALAADPGLVARARRQAPDAMITAALYGPIAALELLDGLGFAVTALAGGRTALHEAALADRGEVVDWLLAHGADPDVRDRRFDGTPAGWAAHAGHQELADRLAALETPAAGS</sequence>
<dbReference type="AlphaFoldDB" id="A0A7W3INS0"/>
<gene>
    <name evidence="5" type="ORF">FHX74_000053</name>
</gene>
<keyword evidence="1" id="KW-0677">Repeat</keyword>
<keyword evidence="2 3" id="KW-0040">ANK repeat</keyword>
<dbReference type="Pfam" id="PF00023">
    <property type="entry name" value="Ank"/>
    <property type="match status" value="1"/>
</dbReference>
<reference evidence="5 6" key="1">
    <citation type="submission" date="2020-07" db="EMBL/GenBank/DDBJ databases">
        <title>Sequencing the genomes of 1000 actinobacteria strains.</title>
        <authorList>
            <person name="Klenk H.-P."/>
        </authorList>
    </citation>
    <scope>NUCLEOTIDE SEQUENCE [LARGE SCALE GENOMIC DNA]</scope>
    <source>
        <strain evidence="5 6">DSM 100723</strain>
    </source>
</reference>
<feature type="region of interest" description="Disordered" evidence="4">
    <location>
        <begin position="1"/>
        <end position="20"/>
    </location>
</feature>
<evidence type="ECO:0000313" key="5">
    <source>
        <dbReference type="EMBL" id="MBA8792459.1"/>
    </source>
</evidence>
<evidence type="ECO:0008006" key="7">
    <source>
        <dbReference type="Google" id="ProtNLM"/>
    </source>
</evidence>
<evidence type="ECO:0000256" key="4">
    <source>
        <dbReference type="SAM" id="MobiDB-lite"/>
    </source>
</evidence>
<accession>A0A7W3INS0</accession>
<protein>
    <recommendedName>
        <fullName evidence="7">Ankyrin repeat-containing protein</fullName>
    </recommendedName>
</protein>
<proteinExistence type="predicted"/>
<dbReference type="PANTHER" id="PTHR24189">
    <property type="entry name" value="MYOTROPHIN"/>
    <property type="match status" value="1"/>
</dbReference>
<evidence type="ECO:0000256" key="2">
    <source>
        <dbReference type="ARBA" id="ARBA00023043"/>
    </source>
</evidence>
<dbReference type="PANTHER" id="PTHR24189:SF50">
    <property type="entry name" value="ANKYRIN REPEAT AND SOCS BOX PROTEIN 2"/>
    <property type="match status" value="1"/>
</dbReference>
<dbReference type="InterPro" id="IPR050745">
    <property type="entry name" value="Multifunctional_regulatory"/>
</dbReference>
<dbReference type="SUPFAM" id="SSF48403">
    <property type="entry name" value="Ankyrin repeat"/>
    <property type="match status" value="1"/>
</dbReference>
<name>A0A7W3INS0_9ACTN</name>
<keyword evidence="6" id="KW-1185">Reference proteome</keyword>
<evidence type="ECO:0000256" key="1">
    <source>
        <dbReference type="ARBA" id="ARBA00022737"/>
    </source>
</evidence>
<feature type="compositionally biased region" description="Pro residues" evidence="4">
    <location>
        <begin position="1"/>
        <end position="13"/>
    </location>
</feature>
<dbReference type="Proteomes" id="UP000523079">
    <property type="component" value="Unassembled WGS sequence"/>
</dbReference>
<evidence type="ECO:0000256" key="3">
    <source>
        <dbReference type="PROSITE-ProRule" id="PRU00023"/>
    </source>
</evidence>
<dbReference type="GO" id="GO:0005737">
    <property type="term" value="C:cytoplasm"/>
    <property type="evidence" value="ECO:0007669"/>
    <property type="project" value="TreeGrafter"/>
</dbReference>
<dbReference type="SMART" id="SM00248">
    <property type="entry name" value="ANK"/>
    <property type="match status" value="5"/>
</dbReference>
<comment type="caution">
    <text evidence="5">The sequence shown here is derived from an EMBL/GenBank/DDBJ whole genome shotgun (WGS) entry which is preliminary data.</text>
</comment>
<feature type="repeat" description="ANK" evidence="3">
    <location>
        <begin position="441"/>
        <end position="473"/>
    </location>
</feature>
<dbReference type="PROSITE" id="PS50088">
    <property type="entry name" value="ANK_REPEAT"/>
    <property type="match status" value="1"/>
</dbReference>
<dbReference type="Gene3D" id="1.25.40.20">
    <property type="entry name" value="Ankyrin repeat-containing domain"/>
    <property type="match status" value="2"/>
</dbReference>
<evidence type="ECO:0000313" key="6">
    <source>
        <dbReference type="Proteomes" id="UP000523079"/>
    </source>
</evidence>
<dbReference type="RefSeq" id="WP_182558114.1">
    <property type="nucleotide sequence ID" value="NZ_JACGWT010000001.1"/>
</dbReference>
<organism evidence="5 6">
    <name type="scientific">Microlunatus kandeliicorticis</name>
    <dbReference type="NCBI Taxonomy" id="1759536"/>
    <lineage>
        <taxon>Bacteria</taxon>
        <taxon>Bacillati</taxon>
        <taxon>Actinomycetota</taxon>
        <taxon>Actinomycetes</taxon>
        <taxon>Propionibacteriales</taxon>
        <taxon>Propionibacteriaceae</taxon>
        <taxon>Microlunatus</taxon>
    </lineage>
</organism>